<dbReference type="Gene3D" id="3.30.160.60">
    <property type="entry name" value="Classic Zinc Finger"/>
    <property type="match status" value="1"/>
</dbReference>
<dbReference type="GO" id="GO:0005634">
    <property type="term" value="C:nucleus"/>
    <property type="evidence" value="ECO:0007669"/>
    <property type="project" value="UniProtKB-SubCell"/>
</dbReference>
<accession>A0A182BF96</accession>
<dbReference type="InterPro" id="IPR044246">
    <property type="entry name" value="ZFP3-like"/>
</dbReference>
<evidence type="ECO:0000259" key="7">
    <source>
        <dbReference type="PROSITE" id="PS50157"/>
    </source>
</evidence>
<name>A0A182BF96_LUPAN</name>
<dbReference type="PANTHER" id="PTHR47287">
    <property type="entry name" value="C2H2 AND C2HC ZINC FINGERS SUPERFAMILY PROTEIN"/>
    <property type="match status" value="1"/>
</dbReference>
<sequence length="233" mass="26208">MEKLSMEAYLCDNILSTPTSTTPLPKSLKEEENESKVLITLLDLNNVCDNDYSTLAFTPQGQELNLITCLDNIDSSSHRVFSCNYCHRKFYSSQALGGHQNAHKRERSIAKRGTQIMIHNNHHYGSTIGVQAHSMIHKPFHVFSNGFGNPFGSYHHGWSRFSKQVMPDFHRTTTRPALLSSTTRSSVGRFEVMNTMMNSASNSGYMVSGGTHLKISDSNNHEEMNHLDLSLKL</sequence>
<dbReference type="GO" id="GO:0009788">
    <property type="term" value="P:negative regulation of abscisic acid-activated signaling pathway"/>
    <property type="evidence" value="ECO:0007669"/>
    <property type="project" value="InterPro"/>
</dbReference>
<dbReference type="PANTHER" id="PTHR47287:SF17">
    <property type="entry name" value="C2H2 AND C2HC ZINC FINGERS SUPERFAMILY PROTEIN"/>
    <property type="match status" value="1"/>
</dbReference>
<gene>
    <name evidence="9" type="ORF">TanjilG_15739</name>
</gene>
<evidence type="ECO:0000313" key="9">
    <source>
        <dbReference type="EMBL" id="OIW14385.1"/>
    </source>
</evidence>
<dbReference type="KEGG" id="lang:109344436"/>
<dbReference type="EMBL" id="KU678217">
    <property type="protein sequence ID" value="AMK47964.1"/>
    <property type="molecule type" value="Genomic_DNA"/>
</dbReference>
<evidence type="ECO:0000256" key="2">
    <source>
        <dbReference type="ARBA" id="ARBA00022723"/>
    </source>
</evidence>
<keyword evidence="4" id="KW-0862">Zinc</keyword>
<dbReference type="SUPFAM" id="SSF57667">
    <property type="entry name" value="beta-beta-alpha zinc fingers"/>
    <property type="match status" value="1"/>
</dbReference>
<keyword evidence="10" id="KW-1185">Reference proteome</keyword>
<dbReference type="AlphaFoldDB" id="A0A182BF96"/>
<dbReference type="STRING" id="3871.A0A182BF96"/>
<dbReference type="EMBL" id="KV861526">
    <property type="protein sequence ID" value="OIW14385.1"/>
    <property type="molecule type" value="Genomic_DNA"/>
</dbReference>
<dbReference type="InterPro" id="IPR013087">
    <property type="entry name" value="Znf_C2H2_type"/>
</dbReference>
<evidence type="ECO:0000256" key="6">
    <source>
        <dbReference type="PROSITE-ProRule" id="PRU00042"/>
    </source>
</evidence>
<dbReference type="OMA" id="GHPYLHQ"/>
<evidence type="ECO:0000256" key="4">
    <source>
        <dbReference type="ARBA" id="ARBA00022833"/>
    </source>
</evidence>
<dbReference type="PROSITE" id="PS00028">
    <property type="entry name" value="ZINC_FINGER_C2H2_1"/>
    <property type="match status" value="1"/>
</dbReference>
<protein>
    <submittedName>
        <fullName evidence="8">Putative zinc finger protein</fullName>
    </submittedName>
</protein>
<dbReference type="OrthoDB" id="1933825at2759"/>
<dbReference type="Gramene" id="OIW14385">
    <property type="protein sequence ID" value="OIW14385"/>
    <property type="gene ID" value="TanjilG_15739"/>
</dbReference>
<comment type="subcellular location">
    <subcellularLocation>
        <location evidence="1">Nucleus</location>
    </subcellularLocation>
</comment>
<evidence type="ECO:0000313" key="8">
    <source>
        <dbReference type="EMBL" id="AMK47964.1"/>
    </source>
</evidence>
<dbReference type="PROSITE" id="PS50157">
    <property type="entry name" value="ZINC_FINGER_C2H2_2"/>
    <property type="match status" value="1"/>
</dbReference>
<dbReference type="Proteomes" id="UP000188354">
    <property type="component" value="Chromosome LG03"/>
</dbReference>
<keyword evidence="3 6" id="KW-0863">Zinc-finger</keyword>
<reference evidence="8" key="1">
    <citation type="journal article" date="2016" name="Chromosome Res.">
        <title>Integration of Lupinus angustifolius L. (narrow-leafed lupin) genome maps and comparative mapping within legumes.</title>
        <authorList>
            <person name="Wyrwa K."/>
            <person name="Ksiazkiewicz M."/>
            <person name="Szczepaniak A."/>
            <person name="Susek K."/>
            <person name="Podkowinski J."/>
            <person name="Naganowska B."/>
        </authorList>
    </citation>
    <scope>NUCLEOTIDE SEQUENCE</scope>
</reference>
<evidence type="ECO:0000256" key="5">
    <source>
        <dbReference type="ARBA" id="ARBA00023242"/>
    </source>
</evidence>
<dbReference type="InterPro" id="IPR036236">
    <property type="entry name" value="Znf_C2H2_sf"/>
</dbReference>
<evidence type="ECO:0000256" key="3">
    <source>
        <dbReference type="ARBA" id="ARBA00022771"/>
    </source>
</evidence>
<feature type="domain" description="C2H2-type" evidence="7">
    <location>
        <begin position="81"/>
        <end position="108"/>
    </location>
</feature>
<keyword evidence="5" id="KW-0539">Nucleus</keyword>
<reference evidence="9 10" key="2">
    <citation type="journal article" date="2017" name="Plant Biotechnol. J.">
        <title>A comprehensive draft genome sequence for lupin (Lupinus angustifolius), an emerging health food: insights into plant-microbe interactions and legume evolution.</title>
        <authorList>
            <person name="Hane J.K."/>
            <person name="Ming Y."/>
            <person name="Kamphuis L.G."/>
            <person name="Nelson M.N."/>
            <person name="Garg G."/>
            <person name="Atkins C.A."/>
            <person name="Bayer P.E."/>
            <person name="Bravo A."/>
            <person name="Bringans S."/>
            <person name="Cannon S."/>
            <person name="Edwards D."/>
            <person name="Foley R."/>
            <person name="Gao L.L."/>
            <person name="Harrison M.J."/>
            <person name="Huang W."/>
            <person name="Hurgobin B."/>
            <person name="Li S."/>
            <person name="Liu C.W."/>
            <person name="McGrath A."/>
            <person name="Morahan G."/>
            <person name="Murray J."/>
            <person name="Weller J."/>
            <person name="Jian J."/>
            <person name="Singh K.B."/>
        </authorList>
    </citation>
    <scope>NUCLEOTIDE SEQUENCE [LARGE SCALE GENOMIC DNA]</scope>
    <source>
        <strain evidence="10">cv. Tanjil</strain>
        <tissue evidence="9">Whole plant</tissue>
    </source>
</reference>
<organism evidence="8">
    <name type="scientific">Lupinus angustifolius</name>
    <name type="common">Narrow-leaved blue lupine</name>
    <dbReference type="NCBI Taxonomy" id="3871"/>
    <lineage>
        <taxon>Eukaryota</taxon>
        <taxon>Viridiplantae</taxon>
        <taxon>Streptophyta</taxon>
        <taxon>Embryophyta</taxon>
        <taxon>Tracheophyta</taxon>
        <taxon>Spermatophyta</taxon>
        <taxon>Magnoliopsida</taxon>
        <taxon>eudicotyledons</taxon>
        <taxon>Gunneridae</taxon>
        <taxon>Pentapetalae</taxon>
        <taxon>rosids</taxon>
        <taxon>fabids</taxon>
        <taxon>Fabales</taxon>
        <taxon>Fabaceae</taxon>
        <taxon>Papilionoideae</taxon>
        <taxon>50 kb inversion clade</taxon>
        <taxon>genistoids sensu lato</taxon>
        <taxon>core genistoids</taxon>
        <taxon>Genisteae</taxon>
        <taxon>Lupinus</taxon>
    </lineage>
</organism>
<proteinExistence type="predicted"/>
<evidence type="ECO:0000313" key="10">
    <source>
        <dbReference type="Proteomes" id="UP000188354"/>
    </source>
</evidence>
<keyword evidence="2" id="KW-0479">Metal-binding</keyword>
<evidence type="ECO:0000256" key="1">
    <source>
        <dbReference type="ARBA" id="ARBA00004123"/>
    </source>
</evidence>
<dbReference type="GO" id="GO:0008270">
    <property type="term" value="F:zinc ion binding"/>
    <property type="evidence" value="ECO:0007669"/>
    <property type="project" value="UniProtKB-KW"/>
</dbReference>